<dbReference type="KEGG" id="nwa:Nwat_2606"/>
<proteinExistence type="predicted"/>
<dbReference type="RefSeq" id="WP_013221451.1">
    <property type="nucleotide sequence ID" value="NC_014315.1"/>
</dbReference>
<organism evidence="2 3">
    <name type="scientific">Nitrosococcus watsoni (strain C-113)</name>
    <dbReference type="NCBI Taxonomy" id="105559"/>
    <lineage>
        <taxon>Bacteria</taxon>
        <taxon>Pseudomonadati</taxon>
        <taxon>Pseudomonadota</taxon>
        <taxon>Gammaproteobacteria</taxon>
        <taxon>Chromatiales</taxon>
        <taxon>Chromatiaceae</taxon>
        <taxon>Nitrosococcus</taxon>
    </lineage>
</organism>
<dbReference type="Proteomes" id="UP000000393">
    <property type="component" value="Chromosome"/>
</dbReference>
<keyword evidence="3" id="KW-1185">Reference proteome</keyword>
<feature type="transmembrane region" description="Helical" evidence="1">
    <location>
        <begin position="157"/>
        <end position="176"/>
    </location>
</feature>
<dbReference type="EMBL" id="CP002086">
    <property type="protein sequence ID" value="ADJ29383.1"/>
    <property type="molecule type" value="Genomic_DNA"/>
</dbReference>
<keyword evidence="1" id="KW-1133">Transmembrane helix</keyword>
<evidence type="ECO:0000313" key="3">
    <source>
        <dbReference type="Proteomes" id="UP000000393"/>
    </source>
</evidence>
<feature type="transmembrane region" description="Helical" evidence="1">
    <location>
        <begin position="302"/>
        <end position="322"/>
    </location>
</feature>
<gene>
    <name evidence="2" type="ordered locus">Nwat_2606</name>
</gene>
<dbReference type="OrthoDB" id="5763969at2"/>
<evidence type="ECO:0000256" key="1">
    <source>
        <dbReference type="SAM" id="Phobius"/>
    </source>
</evidence>
<evidence type="ECO:0000313" key="2">
    <source>
        <dbReference type="EMBL" id="ADJ29383.1"/>
    </source>
</evidence>
<keyword evidence="1" id="KW-0812">Transmembrane</keyword>
<name>D8KA25_NITWC</name>
<sequence>MIRYFSLLVILIFIPTLLIASTKTFPPDFYRQVNYLLTSKQNMSEPLVLKAHQIVQHIVKTTEDREGFVQKVKELKAYLRIICDLSQLQALQRALLLEEEINSRIESWNKETKRRRGTISWTAIALGALLGLLIVVFRAIREDRLELEQLRKMGIDILIWAPLTIGGGLSVGNVIAAKEVEHNPMLLVHPAELMRAHAGDVATYEIESQLKAFLAAKDKSSRSQVIQKKIQALHSKAPERVSSRIRYMNKVIKYAPQEVLEIPKEEQQERLEILQKSLSTEFSSTSMTTTWWDELRYFLSDYTYKIAIVGAILGAIIFLLPLCFSNGWSWPYAALLLVIGLSVGLSLGQMGGELIKKETPQEILYHEAAF</sequence>
<accession>D8KA25</accession>
<feature type="transmembrane region" description="Helical" evidence="1">
    <location>
        <begin position="328"/>
        <end position="347"/>
    </location>
</feature>
<protein>
    <submittedName>
        <fullName evidence="2">Uncharacterized protein</fullName>
    </submittedName>
</protein>
<feature type="transmembrane region" description="Helical" evidence="1">
    <location>
        <begin position="118"/>
        <end position="137"/>
    </location>
</feature>
<dbReference type="AlphaFoldDB" id="D8KA25"/>
<keyword evidence="1" id="KW-0472">Membrane</keyword>
<reference evidence="2 3" key="1">
    <citation type="submission" date="2010-06" db="EMBL/GenBank/DDBJ databases">
        <title>Complete sequence of chromosome of Nitrosococcus watsoni C-113.</title>
        <authorList>
            <consortium name="US DOE Joint Genome Institute"/>
            <person name="Lucas S."/>
            <person name="Copeland A."/>
            <person name="Lapidus A."/>
            <person name="Cheng J.-F."/>
            <person name="Bruce D."/>
            <person name="Goodwin L."/>
            <person name="Pitluck S."/>
            <person name="Malfatti S.A."/>
            <person name="Chain P.S.G."/>
            <person name="Land M."/>
            <person name="Hauser L."/>
            <person name="Kyrpides N."/>
            <person name="Ivanova N."/>
            <person name="Cambell M.A."/>
            <person name="Heidelberg J.F."/>
            <person name="Klotz M.G."/>
            <person name="Woyke T."/>
        </authorList>
    </citation>
    <scope>NUCLEOTIDE SEQUENCE [LARGE SCALE GENOMIC DNA]</scope>
    <source>
        <strain evidence="2 3">C-113</strain>
    </source>
</reference>
<dbReference type="HOGENOM" id="CLU_747694_0_0_6"/>